<evidence type="ECO:0000256" key="1">
    <source>
        <dbReference type="SAM" id="Phobius"/>
    </source>
</evidence>
<dbReference type="Proteomes" id="UP000029622">
    <property type="component" value="Unassembled WGS sequence"/>
</dbReference>
<protein>
    <submittedName>
        <fullName evidence="2">Uncharacterized protein</fullName>
    </submittedName>
</protein>
<feature type="transmembrane region" description="Helical" evidence="1">
    <location>
        <begin position="12"/>
        <end position="35"/>
    </location>
</feature>
<name>A0A096DPA4_9FIRM</name>
<dbReference type="RefSeq" id="WP_035162284.1">
    <property type="nucleotide sequence ID" value="NZ_AZTB01000008.1"/>
</dbReference>
<feature type="transmembrane region" description="Helical" evidence="1">
    <location>
        <begin position="142"/>
        <end position="166"/>
    </location>
</feature>
<feature type="transmembrane region" description="Helical" evidence="1">
    <location>
        <begin position="107"/>
        <end position="130"/>
    </location>
</feature>
<feature type="transmembrane region" description="Helical" evidence="1">
    <location>
        <begin position="78"/>
        <end position="101"/>
    </location>
</feature>
<sequence length="236" mass="27536">MLNWAEINKKNKILIATYLCIQSVLLISCFFISVFRLESYQPDIYGKIYVCFMTFGVFLFSVLLILWEIKENYYRSIIEILVGVILFSLSSLPLILIIFSVGRINGVNFMLSLILQMLWGFVILSIKNLLINMGASMWYIKYLLIIFVIIVLLISIIFLFFYVQYAQLVITTIYDKDIPMFFFINPLLTIMGLSYAQIGGSSQMQYRPVMFFLVYWTAFSIIINIIAYRFSKNQGD</sequence>
<keyword evidence="1" id="KW-1133">Transmembrane helix</keyword>
<gene>
    <name evidence="2" type="ORF">Y919_02990</name>
</gene>
<dbReference type="AlphaFoldDB" id="A0A096DPA4"/>
<organism evidence="2 3">
    <name type="scientific">Caloranaerobacter azorensis H53214</name>
    <dbReference type="NCBI Taxonomy" id="1156417"/>
    <lineage>
        <taxon>Bacteria</taxon>
        <taxon>Bacillati</taxon>
        <taxon>Bacillota</taxon>
        <taxon>Tissierellia</taxon>
        <taxon>Tissierellales</taxon>
        <taxon>Thermohalobacteraceae</taxon>
        <taxon>Caloranaerobacter</taxon>
    </lineage>
</organism>
<comment type="caution">
    <text evidence="2">The sequence shown here is derived from an EMBL/GenBank/DDBJ whole genome shotgun (WGS) entry which is preliminary data.</text>
</comment>
<keyword evidence="1" id="KW-0472">Membrane</keyword>
<dbReference type="STRING" id="1156417.Y919_02990"/>
<feature type="transmembrane region" description="Helical" evidence="1">
    <location>
        <begin position="210"/>
        <end position="230"/>
    </location>
</feature>
<dbReference type="EMBL" id="AZTB01000008">
    <property type="protein sequence ID" value="KGG81041.1"/>
    <property type="molecule type" value="Genomic_DNA"/>
</dbReference>
<feature type="transmembrane region" description="Helical" evidence="1">
    <location>
        <begin position="47"/>
        <end position="66"/>
    </location>
</feature>
<feature type="transmembrane region" description="Helical" evidence="1">
    <location>
        <begin position="178"/>
        <end position="198"/>
    </location>
</feature>
<accession>A0A096DPA4</accession>
<keyword evidence="1" id="KW-0812">Transmembrane</keyword>
<evidence type="ECO:0000313" key="2">
    <source>
        <dbReference type="EMBL" id="KGG81041.1"/>
    </source>
</evidence>
<evidence type="ECO:0000313" key="3">
    <source>
        <dbReference type="Proteomes" id="UP000029622"/>
    </source>
</evidence>
<reference evidence="2 3" key="1">
    <citation type="submission" date="2013-12" db="EMBL/GenBank/DDBJ databases">
        <title>Draft genome sequence of Caloranaerobacter sp. H53214.</title>
        <authorList>
            <person name="Jiang L.J."/>
            <person name="Shao Z.Z."/>
            <person name="Long M.N."/>
        </authorList>
    </citation>
    <scope>NUCLEOTIDE SEQUENCE [LARGE SCALE GENOMIC DNA]</scope>
    <source>
        <strain evidence="2 3">H53214</strain>
    </source>
</reference>
<proteinExistence type="predicted"/>